<name>A0A149PKA1_9BURK</name>
<proteinExistence type="predicted"/>
<dbReference type="EMBL" id="LRBG01000031">
    <property type="protein sequence ID" value="KXU85491.1"/>
    <property type="molecule type" value="Genomic_DNA"/>
</dbReference>
<evidence type="ECO:0000256" key="1">
    <source>
        <dbReference type="SAM" id="MobiDB-lite"/>
    </source>
</evidence>
<sequence>MLASALSACSSPKPLYQQEQFDSADSPYMHKFDAKADATCEAARRALLSQGYIASSARSESVDGSKNFQPNNDSHAVIEIHVVCAADDPKSNHSTAYVNAVQDRYALKKSNTSASVGLSVFGSLSLPIGSSDDSMVKVASETIPAGVFYQRYFALVDHYLKMDAVQPDAVATTATATAAVAAAPVPAKVTATAAQEPPPLPSINDAVPPIGASQTVVDQDKTTSEK</sequence>
<organism evidence="2 3">
    <name type="scientific">Paraburkholderia monticola</name>
    <dbReference type="NCBI Taxonomy" id="1399968"/>
    <lineage>
        <taxon>Bacteria</taxon>
        <taxon>Pseudomonadati</taxon>
        <taxon>Pseudomonadota</taxon>
        <taxon>Betaproteobacteria</taxon>
        <taxon>Burkholderiales</taxon>
        <taxon>Burkholderiaceae</taxon>
        <taxon>Paraburkholderia</taxon>
    </lineage>
</organism>
<reference evidence="2 3" key="1">
    <citation type="journal article" date="2015" name="Int. J. Syst. Evol. Microbiol.">
        <title>Burkholderia monticola sp. nov., isolated from mountain soil.</title>
        <authorList>
            <person name="Baek I."/>
            <person name="Seo B."/>
            <person name="Lee I."/>
            <person name="Yi H."/>
            <person name="Chun J."/>
        </authorList>
    </citation>
    <scope>NUCLEOTIDE SEQUENCE [LARGE SCALE GENOMIC DNA]</scope>
    <source>
        <strain evidence="2 3">JC2948</strain>
    </source>
</reference>
<gene>
    <name evidence="2" type="ORF">CI15_20195</name>
</gene>
<dbReference type="Proteomes" id="UP000075613">
    <property type="component" value="Unassembled WGS sequence"/>
</dbReference>
<feature type="region of interest" description="Disordered" evidence="1">
    <location>
        <begin position="192"/>
        <end position="226"/>
    </location>
</feature>
<dbReference type="Pfam" id="PF10001">
    <property type="entry name" value="DUF2242"/>
    <property type="match status" value="1"/>
</dbReference>
<evidence type="ECO:0000313" key="2">
    <source>
        <dbReference type="EMBL" id="KXU85491.1"/>
    </source>
</evidence>
<dbReference type="STRING" id="1399968.CI15_20195"/>
<keyword evidence="3" id="KW-1185">Reference proteome</keyword>
<comment type="caution">
    <text evidence="2">The sequence shown here is derived from an EMBL/GenBank/DDBJ whole genome shotgun (WGS) entry which is preliminary data.</text>
</comment>
<dbReference type="InterPro" id="IPR018718">
    <property type="entry name" value="DUF2242"/>
</dbReference>
<evidence type="ECO:0008006" key="4">
    <source>
        <dbReference type="Google" id="ProtNLM"/>
    </source>
</evidence>
<evidence type="ECO:0000313" key="3">
    <source>
        <dbReference type="Proteomes" id="UP000075613"/>
    </source>
</evidence>
<accession>A0A149PKA1</accession>
<dbReference type="AlphaFoldDB" id="A0A149PKA1"/>
<protein>
    <recommendedName>
        <fullName evidence="4">DUF2242 domain-containing protein</fullName>
    </recommendedName>
</protein>